<feature type="domain" description="K Homology" evidence="4">
    <location>
        <begin position="30"/>
        <end position="98"/>
    </location>
</feature>
<evidence type="ECO:0000313" key="6">
    <source>
        <dbReference type="Proteomes" id="UP000015104"/>
    </source>
</evidence>
<dbReference type="CDD" id="cd22432">
    <property type="entry name" value="KH-I_HNRNPK_rpt1"/>
    <property type="match status" value="1"/>
</dbReference>
<dbReference type="Pfam" id="PF00013">
    <property type="entry name" value="KH_1"/>
    <property type="match status" value="2"/>
</dbReference>
<keyword evidence="2" id="KW-0694">RNA-binding</keyword>
<dbReference type="PROSITE" id="PS50084">
    <property type="entry name" value="KH_TYPE_1"/>
    <property type="match status" value="2"/>
</dbReference>
<reference evidence="6" key="1">
    <citation type="submission" date="2011-08" db="EMBL/GenBank/DDBJ databases">
        <authorList>
            <person name="Rombauts S."/>
        </authorList>
    </citation>
    <scope>NUCLEOTIDE SEQUENCE</scope>
    <source>
        <strain evidence="6">London</strain>
    </source>
</reference>
<accession>T1K4G6</accession>
<sequence>MEEKQESSKGPSNGDAESIEPPNKKFRASDNVDIRLLISRKEAGAIIGKGGVNINHLRKTYKSSVTIPDCHGPERVLNILISLDSLNDFMMDMIGYLEDKSNDKEVELRLLIHTSIAGGIIGKAGKKIRELREQTKAAIKVYSQCCPNSTERICAISGGPTVVANAVKVILDIILSTPLKGIVKLYDPRMSDPFVINAVDYGGIIDPSYATNIYRNLTRVAATPLAMARNRLGEVWDPRNAIHVPITDLRAAAADPKAWIQASHQYAPYAPQMGPEVTGAPIPTTTDLFQRWVTPVKF</sequence>
<dbReference type="EMBL" id="CAEY01001578">
    <property type="status" value="NOT_ANNOTATED_CDS"/>
    <property type="molecule type" value="Genomic_DNA"/>
</dbReference>
<dbReference type="GO" id="GO:0010468">
    <property type="term" value="P:regulation of gene expression"/>
    <property type="evidence" value="ECO:0007669"/>
    <property type="project" value="UniProtKB-ARBA"/>
</dbReference>
<dbReference type="CDD" id="cd22433">
    <property type="entry name" value="KH-I_HNRNPK_rpt2"/>
    <property type="match status" value="1"/>
</dbReference>
<dbReference type="Proteomes" id="UP000015104">
    <property type="component" value="Unassembled WGS sequence"/>
</dbReference>
<dbReference type="KEGG" id="tut:107360360"/>
<dbReference type="EnsemblMetazoa" id="tetur05g02540.1">
    <property type="protein sequence ID" value="tetur05g02540.1"/>
    <property type="gene ID" value="tetur05g02540"/>
</dbReference>
<dbReference type="eggNOG" id="KOG2192">
    <property type="taxonomic scope" value="Eukaryota"/>
</dbReference>
<dbReference type="OrthoDB" id="1937934at2759"/>
<dbReference type="HOGENOM" id="CLU_934842_0_0_1"/>
<proteinExistence type="predicted"/>
<evidence type="ECO:0000313" key="5">
    <source>
        <dbReference type="EnsemblMetazoa" id="tetur05g02540.1"/>
    </source>
</evidence>
<evidence type="ECO:0000256" key="1">
    <source>
        <dbReference type="ARBA" id="ARBA00022737"/>
    </source>
</evidence>
<feature type="domain" description="K Homology" evidence="4">
    <location>
        <begin position="104"/>
        <end position="175"/>
    </location>
</feature>
<dbReference type="Gene3D" id="3.30.1370.10">
    <property type="entry name" value="K Homology domain, type 1"/>
    <property type="match status" value="2"/>
</dbReference>
<organism evidence="5 6">
    <name type="scientific">Tetranychus urticae</name>
    <name type="common">Two-spotted spider mite</name>
    <dbReference type="NCBI Taxonomy" id="32264"/>
    <lineage>
        <taxon>Eukaryota</taxon>
        <taxon>Metazoa</taxon>
        <taxon>Ecdysozoa</taxon>
        <taxon>Arthropoda</taxon>
        <taxon>Chelicerata</taxon>
        <taxon>Arachnida</taxon>
        <taxon>Acari</taxon>
        <taxon>Acariformes</taxon>
        <taxon>Trombidiformes</taxon>
        <taxon>Prostigmata</taxon>
        <taxon>Eleutherengona</taxon>
        <taxon>Raphignathae</taxon>
        <taxon>Tetranychoidea</taxon>
        <taxon>Tetranychidae</taxon>
        <taxon>Tetranychus</taxon>
    </lineage>
</organism>
<evidence type="ECO:0000259" key="4">
    <source>
        <dbReference type="SMART" id="SM00322"/>
    </source>
</evidence>
<dbReference type="GO" id="GO:0003723">
    <property type="term" value="F:RNA binding"/>
    <property type="evidence" value="ECO:0007669"/>
    <property type="project" value="UniProtKB-UniRule"/>
</dbReference>
<dbReference type="SMART" id="SM00322">
    <property type="entry name" value="KH"/>
    <property type="match status" value="2"/>
</dbReference>
<gene>
    <name evidence="5" type="primary">107360360</name>
</gene>
<keyword evidence="6" id="KW-1185">Reference proteome</keyword>
<protein>
    <recommendedName>
        <fullName evidence="4">K Homology domain-containing protein</fullName>
    </recommendedName>
</protein>
<dbReference type="STRING" id="32264.T1K4G6"/>
<keyword evidence="1" id="KW-0677">Repeat</keyword>
<dbReference type="AlphaFoldDB" id="T1K4G6"/>
<dbReference type="OMA" id="MDMIGYL"/>
<dbReference type="InterPro" id="IPR004088">
    <property type="entry name" value="KH_dom_type_1"/>
</dbReference>
<feature type="region of interest" description="Disordered" evidence="3">
    <location>
        <begin position="1"/>
        <end position="25"/>
    </location>
</feature>
<dbReference type="PANTHER" id="PTHR10288">
    <property type="entry name" value="KH DOMAIN CONTAINING RNA BINDING PROTEIN"/>
    <property type="match status" value="1"/>
</dbReference>
<evidence type="ECO:0000256" key="2">
    <source>
        <dbReference type="PROSITE-ProRule" id="PRU00117"/>
    </source>
</evidence>
<dbReference type="InterPro" id="IPR004087">
    <property type="entry name" value="KH_dom"/>
</dbReference>
<reference evidence="5" key="2">
    <citation type="submission" date="2015-06" db="UniProtKB">
        <authorList>
            <consortium name="EnsemblMetazoa"/>
        </authorList>
    </citation>
    <scope>IDENTIFICATION</scope>
</reference>
<dbReference type="InterPro" id="IPR036612">
    <property type="entry name" value="KH_dom_type_1_sf"/>
</dbReference>
<name>T1K4G6_TETUR</name>
<evidence type="ECO:0000256" key="3">
    <source>
        <dbReference type="SAM" id="MobiDB-lite"/>
    </source>
</evidence>
<dbReference type="SUPFAM" id="SSF54791">
    <property type="entry name" value="Eukaryotic type KH-domain (KH-domain type I)"/>
    <property type="match status" value="2"/>
</dbReference>